<dbReference type="GO" id="GO:0005737">
    <property type="term" value="C:cytoplasm"/>
    <property type="evidence" value="ECO:0007669"/>
    <property type="project" value="UniProtKB-SubCell"/>
</dbReference>
<evidence type="ECO:0000256" key="12">
    <source>
        <dbReference type="PIRNR" id="PIRNR006107"/>
    </source>
</evidence>
<dbReference type="PANTHER" id="PTHR43356:SF3">
    <property type="entry name" value="PHOSPHATE ACETYLTRANSFERASE"/>
    <property type="match status" value="1"/>
</dbReference>
<evidence type="ECO:0000313" key="15">
    <source>
        <dbReference type="EMBL" id="WBA09896.1"/>
    </source>
</evidence>
<dbReference type="PANTHER" id="PTHR43356">
    <property type="entry name" value="PHOSPHATE ACETYLTRANSFERASE"/>
    <property type="match status" value="1"/>
</dbReference>
<dbReference type="Gene3D" id="3.40.50.300">
    <property type="entry name" value="P-loop containing nucleotide triphosphate hydrolases"/>
    <property type="match status" value="1"/>
</dbReference>
<comment type="subcellular location">
    <subcellularLocation>
        <location evidence="1 12">Cytoplasm</location>
    </subcellularLocation>
</comment>
<evidence type="ECO:0000256" key="8">
    <source>
        <dbReference type="ARBA" id="ARBA00022490"/>
    </source>
</evidence>
<dbReference type="InterPro" id="IPR016475">
    <property type="entry name" value="P-Actrans_bac"/>
</dbReference>
<evidence type="ECO:0000256" key="7">
    <source>
        <dbReference type="ARBA" id="ARBA00021528"/>
    </source>
</evidence>
<dbReference type="EC" id="2.3.1.8" evidence="6 12"/>
<proteinExistence type="inferred from homology"/>
<dbReference type="InterPro" id="IPR050500">
    <property type="entry name" value="Phos_Acetyltrans/Butyryltrans"/>
</dbReference>
<dbReference type="Gene3D" id="3.40.1390.20">
    <property type="entry name" value="HprK N-terminal domain-like"/>
    <property type="match status" value="1"/>
</dbReference>
<evidence type="ECO:0000256" key="11">
    <source>
        <dbReference type="ARBA" id="ARBA00031108"/>
    </source>
</evidence>
<dbReference type="SUPFAM" id="SSF75138">
    <property type="entry name" value="HprK N-terminal domain-like"/>
    <property type="match status" value="1"/>
</dbReference>
<evidence type="ECO:0000256" key="1">
    <source>
        <dbReference type="ARBA" id="ARBA00004496"/>
    </source>
</evidence>
<sequence length="715" mass="77254">MLIPIGSGVGLTSISLGVMRAMERKGVRVSFFKPIAQPHHGSDTDVTDLTTEIIHANSDMKVAESMSMNQAEDLLRSDQEDVLLEEVLARFTRATQNTEVALVEGLVTTRNHPFANQINYEIAKTLDAEIVFVTTPGTDNPAQLKERIEFACTNFGGSKNGNISGVIINKLNAPVDDAGRTRPDLSEIFDDADGARPTNVEVMQIFNSSPIRVLGCVPWKIDLIATRASDMAKHLNATIINEGEIHSRRIKSITFCARSIPNMVEHFRPGSLLVTSADRPDVIVAACLAAMNGVEIGALLLTGGYSIPDQLKALCDRAFETGLPVFTTAGNTWQTSLNLQSFSLEVPADDKERVEFVNDHVASHIDGNWIESLSSGSNRERRLSPPAFRYQLTEFARKAAKRIVLPEGDEPRTIKAAAICAERKIAECVLLGNPEEIKRVADQQGVTLGAGVEIIDPVKARDKYVARLVELRKSKGITEVIAQEHLEDTVVLGTMMLEANEVDGLVSGAVHTTANTIRPPLQIIKTAPNASLVSSVFFMLLPEQVLVYGDCAINPDPNAEQLAEIAIQSADSAAAFGIEPRVAMISYSTGSSGKGADVDKVREATRLAKEKRPDLVIDGPLQYDAAIMENVAKSKAPDSPVAGKATVFVFPDLNTGNTTYKAVQRSAELVSIGPMLQGMRKPVNDLSRGALVDDIVYTVALTAIQAKQAEDNGQV</sequence>
<comment type="domain">
    <text evidence="12">The N-terminal region seems to be important for proper quaternary structure. The C-terminal region contains the substrate-binding site.</text>
</comment>
<comment type="function">
    <text evidence="12">Involved in acetate metabolism.</text>
</comment>
<dbReference type="InterPro" id="IPR027417">
    <property type="entry name" value="P-loop_NTPase"/>
</dbReference>
<dbReference type="EMBL" id="CP114588">
    <property type="protein sequence ID" value="WBA09896.1"/>
    <property type="molecule type" value="Genomic_DNA"/>
</dbReference>
<dbReference type="SUPFAM" id="SSF52540">
    <property type="entry name" value="P-loop containing nucleoside triphosphate hydrolases"/>
    <property type="match status" value="1"/>
</dbReference>
<evidence type="ECO:0000256" key="6">
    <source>
        <dbReference type="ARBA" id="ARBA00012707"/>
    </source>
</evidence>
<dbReference type="Pfam" id="PF07085">
    <property type="entry name" value="DRTGG"/>
    <property type="match status" value="1"/>
</dbReference>
<dbReference type="NCBIfam" id="NF007233">
    <property type="entry name" value="PRK09653.1"/>
    <property type="match status" value="1"/>
</dbReference>
<reference evidence="15" key="1">
    <citation type="submission" date="2022-09" db="EMBL/GenBank/DDBJ databases">
        <authorList>
            <person name="Li Z.-J."/>
        </authorList>
    </citation>
    <scope>NUCLEOTIDE SEQUENCE</scope>
    <source>
        <strain evidence="15">TGB11</strain>
    </source>
</reference>
<dbReference type="SUPFAM" id="SSF53659">
    <property type="entry name" value="Isocitrate/Isopropylmalate dehydrogenase-like"/>
    <property type="match status" value="1"/>
</dbReference>
<evidence type="ECO:0000256" key="4">
    <source>
        <dbReference type="ARBA" id="ARBA00009786"/>
    </source>
</evidence>
<keyword evidence="10 12" id="KW-0012">Acyltransferase</keyword>
<dbReference type="NCBIfam" id="TIGR00651">
    <property type="entry name" value="pta"/>
    <property type="match status" value="1"/>
</dbReference>
<dbReference type="InterPro" id="IPR042112">
    <property type="entry name" value="P_AcTrfase_dom2"/>
</dbReference>
<name>A0AA47KN07_9GAMM</name>
<dbReference type="Pfam" id="PF01515">
    <property type="entry name" value="PTA_PTB"/>
    <property type="match status" value="1"/>
</dbReference>
<evidence type="ECO:0000256" key="2">
    <source>
        <dbReference type="ARBA" id="ARBA00004989"/>
    </source>
</evidence>
<keyword evidence="8 12" id="KW-0963">Cytoplasm</keyword>
<dbReference type="InterPro" id="IPR042113">
    <property type="entry name" value="P_AcTrfase_dom1"/>
</dbReference>
<dbReference type="FunFam" id="3.40.50.10750:FF:000001">
    <property type="entry name" value="Phosphate acetyltransferase"/>
    <property type="match status" value="1"/>
</dbReference>
<dbReference type="InterPro" id="IPR004614">
    <property type="entry name" value="P_AcTrfase"/>
</dbReference>
<dbReference type="NCBIfam" id="NF004167">
    <property type="entry name" value="PRK05632.1"/>
    <property type="match status" value="1"/>
</dbReference>
<evidence type="ECO:0000256" key="5">
    <source>
        <dbReference type="ARBA" id="ARBA00011643"/>
    </source>
</evidence>
<evidence type="ECO:0000256" key="3">
    <source>
        <dbReference type="ARBA" id="ARBA00008756"/>
    </source>
</evidence>
<dbReference type="CDD" id="cd03109">
    <property type="entry name" value="DTBS"/>
    <property type="match status" value="1"/>
</dbReference>
<dbReference type="Pfam" id="PF13500">
    <property type="entry name" value="AAA_26"/>
    <property type="match status" value="1"/>
</dbReference>
<dbReference type="Proteomes" id="UP001164748">
    <property type="component" value="Chromosome"/>
</dbReference>
<organism evidence="15 16">
    <name type="scientific">Salinivibrio kushneri</name>
    <dbReference type="NCBI Taxonomy" id="1908198"/>
    <lineage>
        <taxon>Bacteria</taxon>
        <taxon>Pseudomonadati</taxon>
        <taxon>Pseudomonadota</taxon>
        <taxon>Gammaproteobacteria</taxon>
        <taxon>Vibrionales</taxon>
        <taxon>Vibrionaceae</taxon>
        <taxon>Salinivibrio</taxon>
    </lineage>
</organism>
<comment type="pathway">
    <text evidence="2 12">Metabolic intermediate biosynthesis; acetyl-CoA biosynthesis; acetyl-CoA from acetate: step 2/2.</text>
</comment>
<evidence type="ECO:0000256" key="9">
    <source>
        <dbReference type="ARBA" id="ARBA00022679"/>
    </source>
</evidence>
<accession>A0AA47KN07</accession>
<dbReference type="RefSeq" id="WP_046073660.1">
    <property type="nucleotide sequence ID" value="NZ_CP114588.1"/>
</dbReference>
<dbReference type="Gene3D" id="3.40.50.10950">
    <property type="match status" value="1"/>
</dbReference>
<evidence type="ECO:0000256" key="10">
    <source>
        <dbReference type="ARBA" id="ARBA00023315"/>
    </source>
</evidence>
<dbReference type="AlphaFoldDB" id="A0AA47KN07"/>
<comment type="subunit">
    <text evidence="5">Homohexamer.</text>
</comment>
<comment type="catalytic activity">
    <reaction evidence="12">
        <text>acetyl-CoA + phosphate = acetyl phosphate + CoA</text>
        <dbReference type="Rhea" id="RHEA:19521"/>
        <dbReference type="ChEBI" id="CHEBI:22191"/>
        <dbReference type="ChEBI" id="CHEBI:43474"/>
        <dbReference type="ChEBI" id="CHEBI:57287"/>
        <dbReference type="ChEBI" id="CHEBI:57288"/>
        <dbReference type="EC" id="2.3.1.8"/>
    </reaction>
</comment>
<evidence type="ECO:0000313" key="16">
    <source>
        <dbReference type="Proteomes" id="UP001164748"/>
    </source>
</evidence>
<evidence type="ECO:0000259" key="13">
    <source>
        <dbReference type="Pfam" id="PF01515"/>
    </source>
</evidence>
<protein>
    <recommendedName>
        <fullName evidence="7 12">Phosphate acetyltransferase</fullName>
        <ecNumber evidence="6 12">2.3.1.8</ecNumber>
    </recommendedName>
    <alternativeName>
        <fullName evidence="11 12">Phosphotransacetylase</fullName>
    </alternativeName>
</protein>
<feature type="domain" description="Phosphate acetyl/butaryl transferase" evidence="13">
    <location>
        <begin position="388"/>
        <end position="703"/>
    </location>
</feature>
<dbReference type="InterPro" id="IPR028979">
    <property type="entry name" value="Ser_kin/Pase_Hpr-like_N_sf"/>
</dbReference>
<dbReference type="InterPro" id="IPR002505">
    <property type="entry name" value="PTA_PTB"/>
</dbReference>
<feature type="domain" description="DRTGG" evidence="14">
    <location>
        <begin position="230"/>
        <end position="341"/>
    </location>
</feature>
<dbReference type="PIRSF" id="PIRSF006107">
    <property type="entry name" value="PhpActrans_proteobac"/>
    <property type="match status" value="1"/>
</dbReference>
<gene>
    <name evidence="15" type="primary">pta</name>
    <name evidence="15" type="ORF">N8M53_04020</name>
</gene>
<dbReference type="InterPro" id="IPR010766">
    <property type="entry name" value="DRTGG"/>
</dbReference>
<comment type="similarity">
    <text evidence="3 12">In the C-terminal section; belongs to the phosphate acetyltransferase and butyryltransferase family.</text>
</comment>
<dbReference type="Gene3D" id="3.40.50.10750">
    <property type="entry name" value="Isocitrate/Isopropylmalate dehydrogenase-like"/>
    <property type="match status" value="1"/>
</dbReference>
<comment type="similarity">
    <text evidence="4 12">In the N-terminal section; belongs to the CobB/CobQ family.</text>
</comment>
<evidence type="ECO:0000259" key="14">
    <source>
        <dbReference type="Pfam" id="PF07085"/>
    </source>
</evidence>
<keyword evidence="9 12" id="KW-0808">Transferase</keyword>
<dbReference type="GO" id="GO:0008959">
    <property type="term" value="F:phosphate acetyltransferase activity"/>
    <property type="evidence" value="ECO:0007669"/>
    <property type="project" value="UniProtKB-EC"/>
</dbReference>